<evidence type="ECO:0000313" key="3">
    <source>
        <dbReference type="Proteomes" id="UP001178507"/>
    </source>
</evidence>
<evidence type="ECO:0000313" key="2">
    <source>
        <dbReference type="EMBL" id="CAJ1370880.1"/>
    </source>
</evidence>
<gene>
    <name evidence="2" type="ORF">EVOR1521_LOCUS1344</name>
</gene>
<reference evidence="2" key="1">
    <citation type="submission" date="2023-08" db="EMBL/GenBank/DDBJ databases">
        <authorList>
            <person name="Chen Y."/>
            <person name="Shah S."/>
            <person name="Dougan E. K."/>
            <person name="Thang M."/>
            <person name="Chan C."/>
        </authorList>
    </citation>
    <scope>NUCLEOTIDE SEQUENCE</scope>
</reference>
<dbReference type="AlphaFoldDB" id="A0AA36HKI6"/>
<comment type="caution">
    <text evidence="2">The sequence shown here is derived from an EMBL/GenBank/DDBJ whole genome shotgun (WGS) entry which is preliminary data.</text>
</comment>
<organism evidence="2 3">
    <name type="scientific">Effrenium voratum</name>
    <dbReference type="NCBI Taxonomy" id="2562239"/>
    <lineage>
        <taxon>Eukaryota</taxon>
        <taxon>Sar</taxon>
        <taxon>Alveolata</taxon>
        <taxon>Dinophyceae</taxon>
        <taxon>Suessiales</taxon>
        <taxon>Symbiodiniaceae</taxon>
        <taxon>Effrenium</taxon>
    </lineage>
</organism>
<sequence>MAQRRNATADGQDFKDVAMDFLQNAQASQWQELVRTPAVARYVQRLLIARVKRDRGLAAAVALCAITGSTPRTNIRSQKWGSMLASGCSSRLWEGIRTLGSARRVLEETPRKEDTYADVPKTPPDEEAPASPPRKLRRRLRFKQRGGSSLQLTSSRQTSLGGLNLDLAICVLGFLDVRAKLATLSCASTGLREALQQRAAWEPLEVDQALCRSLLRLLKERDPLGYFAEERQRVKSRFPRGFFEVRQLDIVLMDPERVEQPVSDTEDEAPRPLPALIPDPLDELLKRMKNYFPRAEEVIVRNIEDYRMDYRFVELRCGDLQAFGFVELAHLGVTYQLKAFRAHPPQQVDCQAVARLNLLRVRAAQVPLAPTTLSEREALFLLEHLSAFKNGDDFCLAHSVYRSVPSHTVRKKYKQVVDSLRRRFPKHFPENAKVN</sequence>
<dbReference type="EMBL" id="CAUJNA010000041">
    <property type="protein sequence ID" value="CAJ1370880.1"/>
    <property type="molecule type" value="Genomic_DNA"/>
</dbReference>
<proteinExistence type="predicted"/>
<name>A0AA36HKI6_9DINO</name>
<feature type="region of interest" description="Disordered" evidence="1">
    <location>
        <begin position="107"/>
        <end position="136"/>
    </location>
</feature>
<dbReference type="Proteomes" id="UP001178507">
    <property type="component" value="Unassembled WGS sequence"/>
</dbReference>
<evidence type="ECO:0000256" key="1">
    <source>
        <dbReference type="SAM" id="MobiDB-lite"/>
    </source>
</evidence>
<protein>
    <submittedName>
        <fullName evidence="2">Uncharacterized protein</fullName>
    </submittedName>
</protein>
<keyword evidence="3" id="KW-1185">Reference proteome</keyword>
<accession>A0AA36HKI6</accession>